<dbReference type="PROSITE" id="PS50010">
    <property type="entry name" value="DH_2"/>
    <property type="match status" value="1"/>
</dbReference>
<dbReference type="Pfam" id="PF24681">
    <property type="entry name" value="Kelch_KLHDC2_KLHL20_DRC7"/>
    <property type="match status" value="1"/>
</dbReference>
<keyword evidence="6" id="KW-1185">Reference proteome</keyword>
<evidence type="ECO:0000256" key="2">
    <source>
        <dbReference type="ARBA" id="ARBA00022737"/>
    </source>
</evidence>
<feature type="domain" description="DH" evidence="4">
    <location>
        <begin position="193"/>
        <end position="373"/>
    </location>
</feature>
<comment type="caution">
    <text evidence="5">The sequence shown here is derived from an EMBL/GenBank/DDBJ whole genome shotgun (WGS) entry which is preliminary data.</text>
</comment>
<evidence type="ECO:0000256" key="1">
    <source>
        <dbReference type="ARBA" id="ARBA00022441"/>
    </source>
</evidence>
<accession>A0ABR2H4I7</accession>
<name>A0ABR2H4I7_9EUKA</name>
<evidence type="ECO:0000313" key="6">
    <source>
        <dbReference type="Proteomes" id="UP001470230"/>
    </source>
</evidence>
<proteinExistence type="predicted"/>
<sequence length="953" mass="110262">MIEDTKVTIIHDDGKIIKENSDLFEGKTVIQILQLYHPIDFSNYVLGIRTPTNVEILRPYSIPLGRHPLLKATNTGEDFSIPTFSLCILNASEKDKNLFVLQPIDESLKDMKFPPFIYGFTKKDCSKTMSTIKNEITQFFGLSITNPQIFLDDKEVQNCYCQKFIDDATRNTNLKKIWFKFNLSNKGKEKLIKRQQFVQELTEVIMKFCSDIIQFLNQVGKKAQELRVFTDFEYKTIFGSIIDMFNASTRFTTALTGNDSYDSNIGNIIFKFIPELEENFKEFIANYRTDKLIPEIIKKYKDNQLLESIVHQTFGKSAISFESMAILPIQILPRYKLLFENILKTTPKSHPEYYLFQKNVNRIDKTILNLENYNSVREVTYLQRRLSRSNENKSFPLDINGRFMICKYIVNTSLISKGTLYFLNDLIILTKGSFSHETEVFRFKYDEFPFFPNLASLLIVYQNNKNQFDVMRFPTIEMMKEVLQKIDSCRQKALEANQNKNNALIAYENILEDHQCIPPMIDSSCYKINSLVVAASNGVYFTYEIHNHSLYFFKKVKNVHPYAKLVGVENSPYLYGGEKFPTPFEFACDQFTELKPEQLGFNQPEFGRIFHTCVSYKKFIVIFGGYIPEKKNHRKYSSDVYFFNVKTCEWIVSKCGFEAQPEARYKHSAVVYKNIMIIHGGISCKTDQVLDDTWFYNFNDGKWSIFEFGANNNTIIPRFGHSAVMVNHFMFVIGGLTNPKSNSTLQNNNGQISIEKSNSASDSSTSNTDTSNSECLTTNSETSNIEEEEINYHCLPKNINYVPVSICFCLDIENCRLFNVNIIGNYLPGLSLFSSIYDNFNKQIILIGGQYQNNKEEKYTSIFTKLSIPQIYTSSPIPNEEDIKSIGRRINRNMSVSLFRNNEIQFKRKDDIKCSSVNDQIIVQKNRISDTRINPSPSTPYPKKLVIPKIFLQ</sequence>
<dbReference type="EMBL" id="JAPFFF010000043">
    <property type="protein sequence ID" value="KAK8840811.1"/>
    <property type="molecule type" value="Genomic_DNA"/>
</dbReference>
<protein>
    <recommendedName>
        <fullName evidence="4">DH domain-containing protein</fullName>
    </recommendedName>
</protein>
<dbReference type="PANTHER" id="PTHR46093:SF18">
    <property type="entry name" value="FIBRONECTIN TYPE-III DOMAIN-CONTAINING PROTEIN"/>
    <property type="match status" value="1"/>
</dbReference>
<organism evidence="5 6">
    <name type="scientific">Tritrichomonas musculus</name>
    <dbReference type="NCBI Taxonomy" id="1915356"/>
    <lineage>
        <taxon>Eukaryota</taxon>
        <taxon>Metamonada</taxon>
        <taxon>Parabasalia</taxon>
        <taxon>Tritrichomonadida</taxon>
        <taxon>Tritrichomonadidae</taxon>
        <taxon>Tritrichomonas</taxon>
    </lineage>
</organism>
<dbReference type="Gene3D" id="2.120.10.80">
    <property type="entry name" value="Kelch-type beta propeller"/>
    <property type="match status" value="1"/>
</dbReference>
<dbReference type="Gene3D" id="1.20.900.10">
    <property type="entry name" value="Dbl homology (DH) domain"/>
    <property type="match status" value="1"/>
</dbReference>
<feature type="compositionally biased region" description="Low complexity" evidence="3">
    <location>
        <begin position="757"/>
        <end position="782"/>
    </location>
</feature>
<dbReference type="Proteomes" id="UP001470230">
    <property type="component" value="Unassembled WGS sequence"/>
</dbReference>
<dbReference type="InterPro" id="IPR015915">
    <property type="entry name" value="Kelch-typ_b-propeller"/>
</dbReference>
<dbReference type="Pfam" id="PF00621">
    <property type="entry name" value="RhoGEF"/>
    <property type="match status" value="1"/>
</dbReference>
<dbReference type="InterPro" id="IPR000219">
    <property type="entry name" value="DH_dom"/>
</dbReference>
<gene>
    <name evidence="5" type="ORF">M9Y10_027634</name>
</gene>
<dbReference type="SUPFAM" id="SSF117281">
    <property type="entry name" value="Kelch motif"/>
    <property type="match status" value="1"/>
</dbReference>
<evidence type="ECO:0000313" key="5">
    <source>
        <dbReference type="EMBL" id="KAK8840811.1"/>
    </source>
</evidence>
<keyword evidence="2" id="KW-0677">Repeat</keyword>
<dbReference type="PANTHER" id="PTHR46093">
    <property type="entry name" value="ACYL-COA-BINDING DOMAIN-CONTAINING PROTEIN 5"/>
    <property type="match status" value="1"/>
</dbReference>
<reference evidence="5 6" key="1">
    <citation type="submission" date="2024-04" db="EMBL/GenBank/DDBJ databases">
        <title>Tritrichomonas musculus Genome.</title>
        <authorList>
            <person name="Alves-Ferreira E."/>
            <person name="Grigg M."/>
            <person name="Lorenzi H."/>
            <person name="Galac M."/>
        </authorList>
    </citation>
    <scope>NUCLEOTIDE SEQUENCE [LARGE SCALE GENOMIC DNA]</scope>
    <source>
        <strain evidence="5 6">EAF2021</strain>
    </source>
</reference>
<dbReference type="SUPFAM" id="SSF48065">
    <property type="entry name" value="DBL homology domain (DH-domain)"/>
    <property type="match status" value="1"/>
</dbReference>
<evidence type="ECO:0000256" key="3">
    <source>
        <dbReference type="SAM" id="MobiDB-lite"/>
    </source>
</evidence>
<dbReference type="InterPro" id="IPR035899">
    <property type="entry name" value="DBL_dom_sf"/>
</dbReference>
<keyword evidence="1" id="KW-0880">Kelch repeat</keyword>
<evidence type="ECO:0000259" key="4">
    <source>
        <dbReference type="PROSITE" id="PS50010"/>
    </source>
</evidence>
<feature type="region of interest" description="Disordered" evidence="3">
    <location>
        <begin position="754"/>
        <end position="782"/>
    </location>
</feature>